<evidence type="ECO:0000256" key="2">
    <source>
        <dbReference type="ARBA" id="ARBA00022487"/>
    </source>
</evidence>
<keyword evidence="2" id="KW-0719">Serine esterase</keyword>
<dbReference type="ESTHER" id="oikdi-ACHE">
    <property type="family name" value="ACHE"/>
</dbReference>
<dbReference type="PANTHER" id="PTHR43918:SF4">
    <property type="entry name" value="CARBOXYLIC ESTER HYDROLASE"/>
    <property type="match status" value="1"/>
</dbReference>
<protein>
    <recommendedName>
        <fullName evidence="6">Carboxylic ester hydrolase</fullName>
        <ecNumber evidence="6">3.1.1.-</ecNumber>
    </recommendedName>
</protein>
<keyword evidence="3 6" id="KW-0378">Hydrolase</keyword>
<dbReference type="GO" id="GO:0005886">
    <property type="term" value="C:plasma membrane"/>
    <property type="evidence" value="ECO:0007669"/>
    <property type="project" value="TreeGrafter"/>
</dbReference>
<name>E4XEG5_OIKDI</name>
<dbReference type="FunFam" id="3.40.50.1820:FF:000029">
    <property type="entry name" value="Acetylcholinesterase"/>
    <property type="match status" value="1"/>
</dbReference>
<evidence type="ECO:0000259" key="7">
    <source>
        <dbReference type="Pfam" id="PF00135"/>
    </source>
</evidence>
<dbReference type="Proteomes" id="UP000001307">
    <property type="component" value="Unassembled WGS sequence"/>
</dbReference>
<dbReference type="SUPFAM" id="SSF53474">
    <property type="entry name" value="alpha/beta-Hydrolases"/>
    <property type="match status" value="1"/>
</dbReference>
<comment type="similarity">
    <text evidence="1 6">Belongs to the type-B carboxylesterase/lipase family.</text>
</comment>
<evidence type="ECO:0000256" key="3">
    <source>
        <dbReference type="ARBA" id="ARBA00022801"/>
    </source>
</evidence>
<feature type="signal peptide" evidence="6">
    <location>
        <begin position="1"/>
        <end position="17"/>
    </location>
</feature>
<dbReference type="EC" id="3.1.1.-" evidence="6"/>
<evidence type="ECO:0000313" key="9">
    <source>
        <dbReference type="Proteomes" id="UP000001307"/>
    </source>
</evidence>
<reference evidence="8" key="1">
    <citation type="journal article" date="2010" name="Science">
        <title>Plasticity of animal genome architecture unmasked by rapid evolution of a pelagic tunicate.</title>
        <authorList>
            <person name="Denoeud F."/>
            <person name="Henriet S."/>
            <person name="Mungpakdee S."/>
            <person name="Aury J.M."/>
            <person name="Da Silva C."/>
            <person name="Brinkmann H."/>
            <person name="Mikhaleva J."/>
            <person name="Olsen L.C."/>
            <person name="Jubin C."/>
            <person name="Canestro C."/>
            <person name="Bouquet J.M."/>
            <person name="Danks G."/>
            <person name="Poulain J."/>
            <person name="Campsteijn C."/>
            <person name="Adamski M."/>
            <person name="Cross I."/>
            <person name="Yadetie F."/>
            <person name="Muffato M."/>
            <person name="Louis A."/>
            <person name="Butcher S."/>
            <person name="Tsagkogeorga G."/>
            <person name="Konrad A."/>
            <person name="Singh S."/>
            <person name="Jensen M.F."/>
            <person name="Cong E.H."/>
            <person name="Eikeseth-Otteraa H."/>
            <person name="Noel B."/>
            <person name="Anthouard V."/>
            <person name="Porcel B.M."/>
            <person name="Kachouri-Lafond R."/>
            <person name="Nishino A."/>
            <person name="Ugolini M."/>
            <person name="Chourrout P."/>
            <person name="Nishida H."/>
            <person name="Aasland R."/>
            <person name="Huzurbazar S."/>
            <person name="Westhof E."/>
            <person name="Delsuc F."/>
            <person name="Lehrach H."/>
            <person name="Reinhardt R."/>
            <person name="Weissenbach J."/>
            <person name="Roy S.W."/>
            <person name="Artiguenave F."/>
            <person name="Postlethwait J.H."/>
            <person name="Manak J.R."/>
            <person name="Thompson E.M."/>
            <person name="Jaillon O."/>
            <person name="Du Pasquier L."/>
            <person name="Boudinot P."/>
            <person name="Liberles D.A."/>
            <person name="Volff J.N."/>
            <person name="Philippe H."/>
            <person name="Lenhard B."/>
            <person name="Roest Crollius H."/>
            <person name="Wincker P."/>
            <person name="Chourrout D."/>
        </authorList>
    </citation>
    <scope>NUCLEOTIDE SEQUENCE [LARGE SCALE GENOMIC DNA]</scope>
</reference>
<feature type="chain" id="PRO_5005128094" description="Carboxylic ester hydrolase" evidence="6">
    <location>
        <begin position="18"/>
        <end position="614"/>
    </location>
</feature>
<dbReference type="InterPro" id="IPR029058">
    <property type="entry name" value="AB_hydrolase_fold"/>
</dbReference>
<dbReference type="PANTHER" id="PTHR43918">
    <property type="entry name" value="ACETYLCHOLINESTERASE"/>
    <property type="match status" value="1"/>
</dbReference>
<feature type="domain" description="Carboxylesterase type B" evidence="7">
    <location>
        <begin position="27"/>
        <end position="546"/>
    </location>
</feature>
<evidence type="ECO:0000313" key="8">
    <source>
        <dbReference type="EMBL" id="CBY09568.1"/>
    </source>
</evidence>
<dbReference type="GO" id="GO:0005615">
    <property type="term" value="C:extracellular space"/>
    <property type="evidence" value="ECO:0007669"/>
    <property type="project" value="TreeGrafter"/>
</dbReference>
<dbReference type="OrthoDB" id="9000293at2759"/>
<dbReference type="GO" id="GO:0003990">
    <property type="term" value="F:acetylcholinesterase activity"/>
    <property type="evidence" value="ECO:0007669"/>
    <property type="project" value="TreeGrafter"/>
</dbReference>
<dbReference type="AlphaFoldDB" id="E4XEG5"/>
<dbReference type="Gene3D" id="3.40.50.1820">
    <property type="entry name" value="alpha/beta hydrolase"/>
    <property type="match status" value="1"/>
</dbReference>
<evidence type="ECO:0000256" key="4">
    <source>
        <dbReference type="ARBA" id="ARBA00023157"/>
    </source>
</evidence>
<keyword evidence="9" id="KW-1185">Reference proteome</keyword>
<feature type="active site" description="Acyl-ester intermediate" evidence="5">
    <location>
        <position position="214"/>
    </location>
</feature>
<feature type="active site" description="Charge relay system" evidence="5">
    <location>
        <position position="348"/>
    </location>
</feature>
<dbReference type="Pfam" id="PF00135">
    <property type="entry name" value="COesterase"/>
    <property type="match status" value="1"/>
</dbReference>
<evidence type="ECO:0000256" key="5">
    <source>
        <dbReference type="PIRSR" id="PIRSR600997-1"/>
    </source>
</evidence>
<dbReference type="PRINTS" id="PR00878">
    <property type="entry name" value="CHOLNESTRASE"/>
</dbReference>
<dbReference type="GO" id="GO:0006581">
    <property type="term" value="P:acetylcholine catabolic process"/>
    <property type="evidence" value="ECO:0007669"/>
    <property type="project" value="TreeGrafter"/>
</dbReference>
<dbReference type="EMBL" id="FN653041">
    <property type="protein sequence ID" value="CBY09568.1"/>
    <property type="molecule type" value="Genomic_DNA"/>
</dbReference>
<dbReference type="InterPro" id="IPR019826">
    <property type="entry name" value="Carboxylesterase_B_AS"/>
</dbReference>
<dbReference type="PROSITE" id="PS00122">
    <property type="entry name" value="CARBOXYLESTERASE_B_1"/>
    <property type="match status" value="1"/>
</dbReference>
<keyword evidence="4" id="KW-1015">Disulfide bond</keyword>
<evidence type="ECO:0000256" key="6">
    <source>
        <dbReference type="RuleBase" id="RU361235"/>
    </source>
</evidence>
<organism evidence="8">
    <name type="scientific">Oikopleura dioica</name>
    <name type="common">Tunicate</name>
    <dbReference type="NCBI Taxonomy" id="34765"/>
    <lineage>
        <taxon>Eukaryota</taxon>
        <taxon>Metazoa</taxon>
        <taxon>Chordata</taxon>
        <taxon>Tunicata</taxon>
        <taxon>Appendicularia</taxon>
        <taxon>Copelata</taxon>
        <taxon>Oikopleuridae</taxon>
        <taxon>Oikopleura</taxon>
    </lineage>
</organism>
<dbReference type="InterPro" id="IPR050654">
    <property type="entry name" value="AChE-related_enzymes"/>
</dbReference>
<accession>E4XEG5</accession>
<dbReference type="GO" id="GO:0019695">
    <property type="term" value="P:choline metabolic process"/>
    <property type="evidence" value="ECO:0007669"/>
    <property type="project" value="TreeGrafter"/>
</dbReference>
<keyword evidence="6" id="KW-0732">Signal</keyword>
<feature type="active site" description="Charge relay system" evidence="5">
    <location>
        <position position="462"/>
    </location>
</feature>
<evidence type="ECO:0000256" key="1">
    <source>
        <dbReference type="ARBA" id="ARBA00005964"/>
    </source>
</evidence>
<gene>
    <name evidence="8" type="ORF">GSOID_T00008573001</name>
</gene>
<proteinExistence type="inferred from homology"/>
<dbReference type="InParanoid" id="E4XEG5"/>
<sequence length="614" mass="69513">MLLLFGVFCLCRLQAFTLEVPVHVKLADGSPIRGKKVKSVNETEIEAYLGIRYAKAPVGEKRFAQPEPVDSWSSQYNATRFGNSCWQTNDDTYGEFKGSAMWNPNTKKDEDCLFLNVWTSGKTQKKAIWIYGGSFNSGTASLEVYDGRVLASLGDVVVVSLNYRLGPFGFMPRLDDSVSDNAGLLDQRLAMQWVKTNIHKFGGDPDNVTIFGESAGGASVGMHLISPKSWLLFNRAVMQSGSTMSNWASATEELAISKTLELGRKAGIQSCDISSATDRRRFLASLRQLDAQTLTDSQWVDSADEIFEFSFVPVIGKTGDTLPGDPKELFREGKFKKTDIIFGWNKNEGSWFNTYVLEGFDVNTDSLVSPDSYERNLYKCGLGLDKVGLASVAFEYAPWDNPADKAGYRDALDEIVAHKHVTCPGIELLQNVAKFRDLRAYGYQLDSLISSNPWPKWMGVMHGYEIEYVFGTILLQDQGFYPMVKFNPEEFVLTKRMIQYWTNFAKTGSPMGNSSSNKKYQLKNLPLWETFDSEFNRYLILDQVSNQTMLKSGILPHHRKCEFWTRQIPELKRLTSSISDDMTAWKDDLGRWNSAMNRWEDAFDKFSRGRRNRE</sequence>
<dbReference type="InterPro" id="IPR000997">
    <property type="entry name" value="Cholinesterase"/>
</dbReference>
<dbReference type="InterPro" id="IPR002018">
    <property type="entry name" value="CarbesteraseB"/>
</dbReference>